<reference evidence="8" key="1">
    <citation type="submission" date="2019-12" db="EMBL/GenBank/DDBJ databases">
        <authorList>
            <person name="Scholes J."/>
        </authorList>
    </citation>
    <scope>NUCLEOTIDE SEQUENCE</scope>
</reference>
<evidence type="ECO:0000256" key="1">
    <source>
        <dbReference type="ARBA" id="ARBA00007265"/>
    </source>
</evidence>
<dbReference type="SUPFAM" id="SSF81891">
    <property type="entry name" value="Poly A polymerase C-terminal region-like"/>
    <property type="match status" value="1"/>
</dbReference>
<accession>A0A9N7NCL8</accession>
<dbReference type="PANTHER" id="PTHR43051:SF2">
    <property type="entry name" value="POLYNUCLEOTIDE ADENYLYLTRANSFERASE FAMILY PROTEIN-RELATED"/>
    <property type="match status" value="1"/>
</dbReference>
<dbReference type="GO" id="GO:0001680">
    <property type="term" value="P:tRNA 3'-terminal CCA addition"/>
    <property type="evidence" value="ECO:0007669"/>
    <property type="project" value="UniProtKB-ARBA"/>
</dbReference>
<dbReference type="SUPFAM" id="SSF81301">
    <property type="entry name" value="Nucleotidyltransferase"/>
    <property type="match status" value="1"/>
</dbReference>
<evidence type="ECO:0000256" key="5">
    <source>
        <dbReference type="SAM" id="MobiDB-lite"/>
    </source>
</evidence>
<dbReference type="Pfam" id="PF12627">
    <property type="entry name" value="PolyA_pol_RNAbd"/>
    <property type="match status" value="1"/>
</dbReference>
<dbReference type="InterPro" id="IPR043519">
    <property type="entry name" value="NT_sf"/>
</dbReference>
<feature type="domain" description="tRNA nucleotidyltransferase/poly(A) polymerase RNA and SrmB- binding" evidence="7">
    <location>
        <begin position="117"/>
        <end position="179"/>
    </location>
</feature>
<dbReference type="GO" id="GO:0003723">
    <property type="term" value="F:RNA binding"/>
    <property type="evidence" value="ECO:0007669"/>
    <property type="project" value="UniProtKB-KW"/>
</dbReference>
<evidence type="ECO:0000256" key="2">
    <source>
        <dbReference type="ARBA" id="ARBA00022679"/>
    </source>
</evidence>
<comment type="similarity">
    <text evidence="1 4">Belongs to the tRNA nucleotidyltransferase/poly(A) polymerase family.</text>
</comment>
<dbReference type="Gene3D" id="3.30.460.10">
    <property type="entry name" value="Beta Polymerase, domain 2"/>
    <property type="match status" value="1"/>
</dbReference>
<dbReference type="InterPro" id="IPR002646">
    <property type="entry name" value="PolA_pol_head_dom"/>
</dbReference>
<keyword evidence="8" id="KW-0548">Nucleotidyltransferase</keyword>
<dbReference type="GO" id="GO:0016779">
    <property type="term" value="F:nucleotidyltransferase activity"/>
    <property type="evidence" value="ECO:0007669"/>
    <property type="project" value="UniProtKB-KW"/>
</dbReference>
<name>A0A9N7NCL8_STRHE</name>
<dbReference type="Pfam" id="PF01743">
    <property type="entry name" value="PolyA_pol"/>
    <property type="match status" value="1"/>
</dbReference>
<proteinExistence type="inferred from homology"/>
<organism evidence="8 9">
    <name type="scientific">Striga hermonthica</name>
    <name type="common">Purple witchweed</name>
    <name type="synonym">Buchnera hermonthica</name>
    <dbReference type="NCBI Taxonomy" id="68872"/>
    <lineage>
        <taxon>Eukaryota</taxon>
        <taxon>Viridiplantae</taxon>
        <taxon>Streptophyta</taxon>
        <taxon>Embryophyta</taxon>
        <taxon>Tracheophyta</taxon>
        <taxon>Spermatophyta</taxon>
        <taxon>Magnoliopsida</taxon>
        <taxon>eudicotyledons</taxon>
        <taxon>Gunneridae</taxon>
        <taxon>Pentapetalae</taxon>
        <taxon>asterids</taxon>
        <taxon>lamiids</taxon>
        <taxon>Lamiales</taxon>
        <taxon>Orobanchaceae</taxon>
        <taxon>Buchnereae</taxon>
        <taxon>Striga</taxon>
    </lineage>
</organism>
<keyword evidence="4" id="KW-0694">RNA-binding</keyword>
<dbReference type="PANTHER" id="PTHR43051">
    <property type="entry name" value="POLYNUCLEOTIDE ADENYLYLTRANSFERASE FAMILY PROTEIN"/>
    <property type="match status" value="1"/>
</dbReference>
<keyword evidence="3" id="KW-0547">Nucleotide-binding</keyword>
<dbReference type="EMBL" id="CACSLK010027833">
    <property type="protein sequence ID" value="CAA0831774.1"/>
    <property type="molecule type" value="Genomic_DNA"/>
</dbReference>
<gene>
    <name evidence="8" type="ORF">SHERM_27086</name>
</gene>
<protein>
    <submittedName>
        <fullName evidence="8">Polynucleotide adenylyltransferase family protein</fullName>
    </submittedName>
</protein>
<evidence type="ECO:0000256" key="4">
    <source>
        <dbReference type="RuleBase" id="RU003953"/>
    </source>
</evidence>
<evidence type="ECO:0000313" key="9">
    <source>
        <dbReference type="Proteomes" id="UP001153555"/>
    </source>
</evidence>
<evidence type="ECO:0000313" key="8">
    <source>
        <dbReference type="EMBL" id="CAA0831774.1"/>
    </source>
</evidence>
<feature type="domain" description="Poly A polymerase head" evidence="6">
    <location>
        <begin position="3"/>
        <end position="90"/>
    </location>
</feature>
<feature type="region of interest" description="Disordered" evidence="5">
    <location>
        <begin position="410"/>
        <end position="432"/>
    </location>
</feature>
<comment type="caution">
    <text evidence="8">The sequence shown here is derived from an EMBL/GenBank/DDBJ whole genome shotgun (WGS) entry which is preliminary data.</text>
</comment>
<dbReference type="InterPro" id="IPR052191">
    <property type="entry name" value="tRNA_ntf/polyA_polymerase_I"/>
</dbReference>
<dbReference type="Proteomes" id="UP001153555">
    <property type="component" value="Unassembled WGS sequence"/>
</dbReference>
<dbReference type="GO" id="GO:0000166">
    <property type="term" value="F:nucleotide binding"/>
    <property type="evidence" value="ECO:0007669"/>
    <property type="project" value="UniProtKB-KW"/>
</dbReference>
<dbReference type="AlphaFoldDB" id="A0A9N7NCL8"/>
<dbReference type="OrthoDB" id="445712at2759"/>
<evidence type="ECO:0000259" key="7">
    <source>
        <dbReference type="Pfam" id="PF12627"/>
    </source>
</evidence>
<dbReference type="InterPro" id="IPR032828">
    <property type="entry name" value="PolyA_RNA-bd"/>
</dbReference>
<sequence length="432" mass="49063">MVGRRFPICHVHVGDTIVEVSSFSTRASRFGRVLSLDPEKPDGCDEKDYIRWKNCMQRDFTINGLMFDPYAKLVYDYTDGVNDIRKAKVRTIKPANLSFAEDCARILRAVRIAARLGFRISKETALAVKRFSASILRLDRGRLLMEVNYMMAYGSAEDSLRLLWKLGLLDILLPVQAAYLVRIGFRRRDKKGNMLLSLFSNLDKHLAPDRPCHDSLWFSILAFHQALFEQPRDPLVVAVFSLAVHNGGDLSEALGIARRINKQHESSFCELLEPGFLDSSVLIDDVMSLAASIRSALVHLTDEYFVSQAMAKYPKAPHSNLVFFPWQLYLRGCKIFDCVQDGKEEGFVPKHGPKLDKRAVWINRTRRAQHLRKLRTEARCAIARDLNTGIRPTAMTGDGHRKQWQTTALNEKKAGNDGDWTVAGRKQRGGRQ</sequence>
<evidence type="ECO:0000256" key="3">
    <source>
        <dbReference type="ARBA" id="ARBA00022741"/>
    </source>
</evidence>
<keyword evidence="2 4" id="KW-0808">Transferase</keyword>
<dbReference type="Gene3D" id="1.10.3090.10">
    <property type="entry name" value="cca-adding enzyme, domain 2"/>
    <property type="match status" value="1"/>
</dbReference>
<keyword evidence="9" id="KW-1185">Reference proteome</keyword>
<evidence type="ECO:0000259" key="6">
    <source>
        <dbReference type="Pfam" id="PF01743"/>
    </source>
</evidence>